<evidence type="ECO:0000259" key="3">
    <source>
        <dbReference type="Pfam" id="PF00561"/>
    </source>
</evidence>
<dbReference type="AlphaFoldDB" id="C1B7T4"/>
<feature type="domain" description="AB hydrolase-1" evidence="3">
    <location>
        <begin position="46"/>
        <end position="159"/>
    </location>
</feature>
<accession>C1B7T4</accession>
<evidence type="ECO:0000313" key="5">
    <source>
        <dbReference type="Proteomes" id="UP000002212"/>
    </source>
</evidence>
<dbReference type="PANTHER" id="PTHR43329">
    <property type="entry name" value="EPOXIDE HYDROLASE"/>
    <property type="match status" value="1"/>
</dbReference>
<dbReference type="KEGG" id="rop:ROP_34900"/>
<evidence type="ECO:0000256" key="2">
    <source>
        <dbReference type="SAM" id="MobiDB-lite"/>
    </source>
</evidence>
<name>C1B7T4_RHOOB</name>
<organism evidence="4 5">
    <name type="scientific">Rhodococcus opacus (strain B4)</name>
    <dbReference type="NCBI Taxonomy" id="632772"/>
    <lineage>
        <taxon>Bacteria</taxon>
        <taxon>Bacillati</taxon>
        <taxon>Actinomycetota</taxon>
        <taxon>Actinomycetes</taxon>
        <taxon>Mycobacteriales</taxon>
        <taxon>Nocardiaceae</taxon>
        <taxon>Rhodococcus</taxon>
    </lineage>
</organism>
<evidence type="ECO:0000256" key="1">
    <source>
        <dbReference type="ARBA" id="ARBA00022801"/>
    </source>
</evidence>
<dbReference type="ESTHER" id="rhoob-c1b7t4">
    <property type="family name" value="Epoxide_hydrolase"/>
</dbReference>
<dbReference type="InterPro" id="IPR029058">
    <property type="entry name" value="AB_hydrolase_fold"/>
</dbReference>
<dbReference type="Proteomes" id="UP000002212">
    <property type="component" value="Chromosome"/>
</dbReference>
<keyword evidence="1 4" id="KW-0378">Hydrolase</keyword>
<dbReference type="Gene3D" id="3.40.50.1820">
    <property type="entry name" value="alpha/beta hydrolase"/>
    <property type="match status" value="1"/>
</dbReference>
<dbReference type="SUPFAM" id="SSF53474">
    <property type="entry name" value="alpha/beta-Hydrolases"/>
    <property type="match status" value="1"/>
</dbReference>
<protein>
    <submittedName>
        <fullName evidence="4">Putative hydrolase</fullName>
    </submittedName>
</protein>
<dbReference type="STRING" id="632772.ROP_34900"/>
<dbReference type="Pfam" id="PF00561">
    <property type="entry name" value="Abhydrolase_1"/>
    <property type="match status" value="1"/>
</dbReference>
<dbReference type="InterPro" id="IPR000639">
    <property type="entry name" value="Epox_hydrolase-like"/>
</dbReference>
<proteinExistence type="predicted"/>
<sequence length="327" mass="36465">MIHSFPNPNDDQRTPMTPSTSGTPRRITNGSVDLAVFEEGNPAGETMVLVHGWPDTHELWSRVVPFLKERFRVVSYDSRGAGQSTVPTRVEDYRLPALAGDLFAVIDAVSPGKPVHVLAHDWGSVEAWEAVCEPGARTRIASFTSVSGPNLDHLGKWMRRRIADRRFGGPLAQAVASGYTVLFQIPGLATLPLRLWFSRHWPAFLKFFDRLDPALVRPAPTLADDMVNGLKLYRANIRTSLLRPRERYTDVPVQLILNENDKAVRPVGYEDTERWAPDLRRRGVDAGHWSPISHAEDIAQLAAEFVLDVEDRRWGHAPDGPSESASA</sequence>
<evidence type="ECO:0000313" key="4">
    <source>
        <dbReference type="EMBL" id="BAH51737.1"/>
    </source>
</evidence>
<feature type="region of interest" description="Disordered" evidence="2">
    <location>
        <begin position="1"/>
        <end position="28"/>
    </location>
</feature>
<dbReference type="HOGENOM" id="CLU_020336_7_3_11"/>
<dbReference type="PATRIC" id="fig|632772.20.peg.3655"/>
<dbReference type="InterPro" id="IPR000073">
    <property type="entry name" value="AB_hydrolase_1"/>
</dbReference>
<dbReference type="EMBL" id="AP011115">
    <property type="protein sequence ID" value="BAH51737.1"/>
    <property type="molecule type" value="Genomic_DNA"/>
</dbReference>
<reference evidence="4 5" key="1">
    <citation type="submission" date="2009-03" db="EMBL/GenBank/DDBJ databases">
        <title>Comparison of the complete genome sequences of Rhodococcus erythropolis PR4 and Rhodococcus opacus B4.</title>
        <authorList>
            <person name="Takarada H."/>
            <person name="Sekine M."/>
            <person name="Hosoyama A."/>
            <person name="Yamada R."/>
            <person name="Fujisawa T."/>
            <person name="Omata S."/>
            <person name="Shimizu A."/>
            <person name="Tsukatani N."/>
            <person name="Tanikawa S."/>
            <person name="Fujita N."/>
            <person name="Harayama S."/>
        </authorList>
    </citation>
    <scope>NUCLEOTIDE SEQUENCE [LARGE SCALE GENOMIC DNA]</scope>
    <source>
        <strain evidence="4 5">B4</strain>
    </source>
</reference>
<dbReference type="PRINTS" id="PR00412">
    <property type="entry name" value="EPOXHYDRLASE"/>
</dbReference>
<gene>
    <name evidence="4" type="ordered locus">ROP_34900</name>
</gene>
<dbReference type="GO" id="GO:0016787">
    <property type="term" value="F:hydrolase activity"/>
    <property type="evidence" value="ECO:0007669"/>
    <property type="project" value="UniProtKB-KW"/>
</dbReference>